<proteinExistence type="predicted"/>
<dbReference type="Proteomes" id="UP001434883">
    <property type="component" value="Unassembled WGS sequence"/>
</dbReference>
<gene>
    <name evidence="2" type="ORF">XENOCAPTIV_003737</name>
</gene>
<protein>
    <submittedName>
        <fullName evidence="2">Uncharacterized protein</fullName>
    </submittedName>
</protein>
<reference evidence="2 3" key="1">
    <citation type="submission" date="2021-06" db="EMBL/GenBank/DDBJ databases">
        <authorList>
            <person name="Palmer J.M."/>
        </authorList>
    </citation>
    <scope>NUCLEOTIDE SEQUENCE [LARGE SCALE GENOMIC DNA]</scope>
    <source>
        <strain evidence="2 3">XC_2019</strain>
        <tissue evidence="2">Muscle</tissue>
    </source>
</reference>
<feature type="transmembrane region" description="Helical" evidence="1">
    <location>
        <begin position="51"/>
        <end position="71"/>
    </location>
</feature>
<organism evidence="2 3">
    <name type="scientific">Xenoophorus captivus</name>
    <dbReference type="NCBI Taxonomy" id="1517983"/>
    <lineage>
        <taxon>Eukaryota</taxon>
        <taxon>Metazoa</taxon>
        <taxon>Chordata</taxon>
        <taxon>Craniata</taxon>
        <taxon>Vertebrata</taxon>
        <taxon>Euteleostomi</taxon>
        <taxon>Actinopterygii</taxon>
        <taxon>Neopterygii</taxon>
        <taxon>Teleostei</taxon>
        <taxon>Neoteleostei</taxon>
        <taxon>Acanthomorphata</taxon>
        <taxon>Ovalentaria</taxon>
        <taxon>Atherinomorphae</taxon>
        <taxon>Cyprinodontiformes</taxon>
        <taxon>Goodeidae</taxon>
        <taxon>Xenoophorus</taxon>
    </lineage>
</organism>
<evidence type="ECO:0000313" key="2">
    <source>
        <dbReference type="EMBL" id="MEQ2203796.1"/>
    </source>
</evidence>
<keyword evidence="1" id="KW-1133">Transmembrane helix</keyword>
<accession>A0ABV0R7Z5</accession>
<evidence type="ECO:0000256" key="1">
    <source>
        <dbReference type="SAM" id="Phobius"/>
    </source>
</evidence>
<evidence type="ECO:0000313" key="3">
    <source>
        <dbReference type="Proteomes" id="UP001434883"/>
    </source>
</evidence>
<comment type="caution">
    <text evidence="2">The sequence shown here is derived from an EMBL/GenBank/DDBJ whole genome shotgun (WGS) entry which is preliminary data.</text>
</comment>
<keyword evidence="1" id="KW-0472">Membrane</keyword>
<sequence length="105" mass="12179">MSFHVCLCFRLSCSSRPSEGRCLPHISPVLFKESCPLCWPPLPWACLSNNWMHYVDFVCWTYFLFFFMYFIDTNMTKRTKTGQPQRTASVAPVSELKVNIQSAVT</sequence>
<keyword evidence="1" id="KW-0812">Transmembrane</keyword>
<dbReference type="EMBL" id="JAHRIN010034993">
    <property type="protein sequence ID" value="MEQ2203796.1"/>
    <property type="molecule type" value="Genomic_DNA"/>
</dbReference>
<name>A0ABV0R7Z5_9TELE</name>
<keyword evidence="3" id="KW-1185">Reference proteome</keyword>